<dbReference type="EMBL" id="JALJOR010000011">
    <property type="protein sequence ID" value="KAK9808815.1"/>
    <property type="molecule type" value="Genomic_DNA"/>
</dbReference>
<feature type="domain" description="FAD-binding" evidence="3">
    <location>
        <begin position="144"/>
        <end position="371"/>
    </location>
</feature>
<keyword evidence="1" id="KW-0560">Oxidoreductase</keyword>
<dbReference type="GO" id="GO:0071949">
    <property type="term" value="F:FAD binding"/>
    <property type="evidence" value="ECO:0007669"/>
    <property type="project" value="InterPro"/>
</dbReference>
<dbReference type="Pfam" id="PF01494">
    <property type="entry name" value="FAD_binding_3"/>
    <property type="match status" value="1"/>
</dbReference>
<evidence type="ECO:0000256" key="1">
    <source>
        <dbReference type="ARBA" id="ARBA00023002"/>
    </source>
</evidence>
<sequence length="430" mass="46860">MPSQVDVAIVGGGPGGLAAAVALLTANSDLKVKVYERARSLRPAGFVVGILPNALKAIEAISPELRASLVETMQWKDQELRNLRYLSDGTLLKETDGAATRLRYERYGGGLFPVSWYDLQCWLASWLPEGVLQTDSEFERYEEVEGGVVAHFRGGGSCQAKLLIGCDGNLSQVRKQLLDDGLPTFGSLAIWRAMTMKPMEWPVEAGVVGWENAGYSNPIITVAFPDGRLSWTIAAPWPKEKAGTLGSRRYITDHSQEGTPSEKLDRCLAAIGPNWPSHLLEVIKRTDLSVLTEHALYYREPSSCHSWGSGRISLLGDAAHLTAAALGQGTSQTMEDALELGRAFAEHGCTPEALRSYESVREPMASAVQQASADIVKGWAERKSDAFEVEQQASEKFFSRTFTPMPQSAHPGQKPLTQGRFAAAMQAQHT</sequence>
<evidence type="ECO:0000256" key="2">
    <source>
        <dbReference type="ARBA" id="ARBA00023033"/>
    </source>
</evidence>
<dbReference type="Gene3D" id="3.50.50.60">
    <property type="entry name" value="FAD/NAD(P)-binding domain"/>
    <property type="match status" value="1"/>
</dbReference>
<name>A0AAW1PG40_9CHLO</name>
<dbReference type="PANTHER" id="PTHR13789">
    <property type="entry name" value="MONOOXYGENASE"/>
    <property type="match status" value="1"/>
</dbReference>
<reference evidence="4 5" key="1">
    <citation type="journal article" date="2024" name="Nat. Commun.">
        <title>Phylogenomics reveals the evolutionary origins of lichenization in chlorophyte algae.</title>
        <authorList>
            <person name="Puginier C."/>
            <person name="Libourel C."/>
            <person name="Otte J."/>
            <person name="Skaloud P."/>
            <person name="Haon M."/>
            <person name="Grisel S."/>
            <person name="Petersen M."/>
            <person name="Berrin J.G."/>
            <person name="Delaux P.M."/>
            <person name="Dal Grande F."/>
            <person name="Keller J."/>
        </authorList>
    </citation>
    <scope>NUCLEOTIDE SEQUENCE [LARGE SCALE GENOMIC DNA]</scope>
    <source>
        <strain evidence="4 5">SAG 2043</strain>
    </source>
</reference>
<dbReference type="InterPro" id="IPR036188">
    <property type="entry name" value="FAD/NAD-bd_sf"/>
</dbReference>
<comment type="caution">
    <text evidence="4">The sequence shown here is derived from an EMBL/GenBank/DDBJ whole genome shotgun (WGS) entry which is preliminary data.</text>
</comment>
<dbReference type="PRINTS" id="PR00420">
    <property type="entry name" value="RNGMNOXGNASE"/>
</dbReference>
<dbReference type="AlphaFoldDB" id="A0AAW1PG40"/>
<keyword evidence="2" id="KW-0503">Monooxygenase</keyword>
<dbReference type="PANTHER" id="PTHR13789:SF309">
    <property type="entry name" value="PUTATIVE (AFU_ORTHOLOGUE AFUA_6G14510)-RELATED"/>
    <property type="match status" value="1"/>
</dbReference>
<keyword evidence="5" id="KW-1185">Reference proteome</keyword>
<evidence type="ECO:0000313" key="5">
    <source>
        <dbReference type="Proteomes" id="UP001489004"/>
    </source>
</evidence>
<dbReference type="SUPFAM" id="SSF51905">
    <property type="entry name" value="FAD/NAD(P)-binding domain"/>
    <property type="match status" value="1"/>
</dbReference>
<accession>A0AAW1PG40</accession>
<protein>
    <recommendedName>
        <fullName evidence="3">FAD-binding domain-containing protein</fullName>
    </recommendedName>
</protein>
<evidence type="ECO:0000259" key="3">
    <source>
        <dbReference type="Pfam" id="PF01494"/>
    </source>
</evidence>
<organism evidence="4 5">
    <name type="scientific">[Myrmecia] bisecta</name>
    <dbReference type="NCBI Taxonomy" id="41462"/>
    <lineage>
        <taxon>Eukaryota</taxon>
        <taxon>Viridiplantae</taxon>
        <taxon>Chlorophyta</taxon>
        <taxon>core chlorophytes</taxon>
        <taxon>Trebouxiophyceae</taxon>
        <taxon>Trebouxiales</taxon>
        <taxon>Trebouxiaceae</taxon>
        <taxon>Myrmecia</taxon>
    </lineage>
</organism>
<dbReference type="GO" id="GO:0004497">
    <property type="term" value="F:monooxygenase activity"/>
    <property type="evidence" value="ECO:0007669"/>
    <property type="project" value="UniProtKB-KW"/>
</dbReference>
<dbReference type="Proteomes" id="UP001489004">
    <property type="component" value="Unassembled WGS sequence"/>
</dbReference>
<dbReference type="InterPro" id="IPR050493">
    <property type="entry name" value="FAD-dep_Monooxygenase_BioMet"/>
</dbReference>
<evidence type="ECO:0000313" key="4">
    <source>
        <dbReference type="EMBL" id="KAK9808815.1"/>
    </source>
</evidence>
<gene>
    <name evidence="4" type="ORF">WJX72_004188</name>
</gene>
<proteinExistence type="predicted"/>
<dbReference type="InterPro" id="IPR002938">
    <property type="entry name" value="FAD-bd"/>
</dbReference>